<keyword evidence="10" id="KW-0472">Membrane</keyword>
<comment type="similarity">
    <text evidence="3">Belongs to the STAM family.</text>
</comment>
<evidence type="ECO:0000256" key="7">
    <source>
        <dbReference type="ARBA" id="ARBA00022448"/>
    </source>
</evidence>
<keyword evidence="8" id="KW-0967">Endosome</keyword>
<dbReference type="InterPro" id="IPR004152">
    <property type="entry name" value="GAT_dom"/>
</dbReference>
<dbReference type="SMART" id="SM00288">
    <property type="entry name" value="VHS"/>
    <property type="match status" value="1"/>
</dbReference>
<dbReference type="OrthoDB" id="10255964at2759"/>
<dbReference type="PROSITE" id="PS50179">
    <property type="entry name" value="VHS"/>
    <property type="match status" value="1"/>
</dbReference>
<organism evidence="16 17">
    <name type="scientific">Eremothecium sinecaudum</name>
    <dbReference type="NCBI Taxonomy" id="45286"/>
    <lineage>
        <taxon>Eukaryota</taxon>
        <taxon>Fungi</taxon>
        <taxon>Dikarya</taxon>
        <taxon>Ascomycota</taxon>
        <taxon>Saccharomycotina</taxon>
        <taxon>Saccharomycetes</taxon>
        <taxon>Saccharomycetales</taxon>
        <taxon>Saccharomycetaceae</taxon>
        <taxon>Eremothecium</taxon>
    </lineage>
</organism>
<dbReference type="PRINTS" id="PR00452">
    <property type="entry name" value="SH3DOMAIN"/>
</dbReference>
<evidence type="ECO:0000256" key="1">
    <source>
        <dbReference type="ARBA" id="ARBA00002654"/>
    </source>
</evidence>
<evidence type="ECO:0000256" key="9">
    <source>
        <dbReference type="ARBA" id="ARBA00022927"/>
    </source>
</evidence>
<reference evidence="16 17" key="1">
    <citation type="submission" date="2016-01" db="EMBL/GenBank/DDBJ databases">
        <title>Genome sequence of the yeast Holleya sinecauda.</title>
        <authorList>
            <person name="Dietrich F.S."/>
        </authorList>
    </citation>
    <scope>NUCLEOTIDE SEQUENCE [LARGE SCALE GENOMIC DNA]</scope>
    <source>
        <strain evidence="16 17">ATCC 58844</strain>
    </source>
</reference>
<sequence length="461" mass="52747">MVSKRKIENAVKTATAGELRADNWQYHLDVCDLVRDDPEELGKYAMEAIEERLKQNDANVILRTLSLITCLAGNCGSRLQQAIASKHFTGILYNLTQSKYIHMTVKQELIKVVEQLTDSFKHDPSLKAMADLNSTISRKFPYLMNDPSVPQKKDMDRYSKAAEEEELERALKQSLLEYEQQQELQRSRTENVAHSQIEDSSGSPLHLQQAHQPNQVRKVRAVYDLKASEPEELSFVKGDIITVIEQVYRDWWRGSLRGKVGIFPLNYVTPISAPSSEELATEAIEEQAVLRQKPKVDKLLQSLKHSHDTDITQNQEVNELYSEVTPLRPKITKMLGKYAQKKDDLISLREVLANAESTYNRMLDEAANGFANTVPPKINQKQQYYDRMEHLSLSEDKSYAQQQHSLQNMAYSSINYFPSRPKVNNPQQPGPQCSDSSTQNRPPFPTPDGYPNQYQYDPEKN</sequence>
<dbReference type="AlphaFoldDB" id="A0A109UWP5"/>
<evidence type="ECO:0000313" key="17">
    <source>
        <dbReference type="Proteomes" id="UP000243052"/>
    </source>
</evidence>
<dbReference type="EMBL" id="CP014242">
    <property type="protein sequence ID" value="AMD18909.1"/>
    <property type="molecule type" value="Genomic_DNA"/>
</dbReference>
<feature type="compositionally biased region" description="Polar residues" evidence="13">
    <location>
        <begin position="416"/>
        <end position="441"/>
    </location>
</feature>
<keyword evidence="9" id="KW-0653">Protein transport</keyword>
<dbReference type="FunFam" id="2.30.30.40:FF:000072">
    <property type="entry name" value="Unconventional Myosin IB"/>
    <property type="match status" value="1"/>
</dbReference>
<dbReference type="PRINTS" id="PR00499">
    <property type="entry name" value="P67PHOX"/>
</dbReference>
<feature type="region of interest" description="Disordered" evidence="13">
    <location>
        <begin position="182"/>
        <end position="213"/>
    </location>
</feature>
<dbReference type="GeneID" id="28722096"/>
<dbReference type="SUPFAM" id="SSF48464">
    <property type="entry name" value="ENTH/VHS domain"/>
    <property type="match status" value="1"/>
</dbReference>
<dbReference type="InterPro" id="IPR008942">
    <property type="entry name" value="ENTH_VHS"/>
</dbReference>
<dbReference type="InterPro" id="IPR002014">
    <property type="entry name" value="VHS_dom"/>
</dbReference>
<dbReference type="GO" id="GO:0033565">
    <property type="term" value="C:ESCRT-0 complex"/>
    <property type="evidence" value="ECO:0007669"/>
    <property type="project" value="TreeGrafter"/>
</dbReference>
<evidence type="ECO:0000259" key="15">
    <source>
        <dbReference type="PROSITE" id="PS50179"/>
    </source>
</evidence>
<feature type="coiled-coil region" evidence="12">
    <location>
        <begin position="338"/>
        <end position="365"/>
    </location>
</feature>
<evidence type="ECO:0000256" key="4">
    <source>
        <dbReference type="ARBA" id="ARBA00017923"/>
    </source>
</evidence>
<dbReference type="RefSeq" id="XP_017985905.1">
    <property type="nucleotide sequence ID" value="XM_018130416.1"/>
</dbReference>
<dbReference type="SUPFAM" id="SSF50044">
    <property type="entry name" value="SH3-domain"/>
    <property type="match status" value="1"/>
</dbReference>
<protein>
    <recommendedName>
        <fullName evidence="4">Class E vacuolar protein-sorting machinery protein HSE1</fullName>
    </recommendedName>
    <alternativeName>
        <fullName evidence="5">Class E vacuolar protein-sorting machinery protein hse1</fullName>
    </alternativeName>
</protein>
<feature type="compositionally biased region" description="Polar residues" evidence="13">
    <location>
        <begin position="192"/>
        <end position="203"/>
    </location>
</feature>
<dbReference type="Pfam" id="PF03127">
    <property type="entry name" value="GAT"/>
    <property type="match status" value="1"/>
</dbReference>
<dbReference type="Pfam" id="PF00790">
    <property type="entry name" value="VHS"/>
    <property type="match status" value="1"/>
</dbReference>
<keyword evidence="12" id="KW-0175">Coiled coil</keyword>
<dbReference type="PROSITE" id="PS50002">
    <property type="entry name" value="SH3"/>
    <property type="match status" value="1"/>
</dbReference>
<evidence type="ECO:0000256" key="3">
    <source>
        <dbReference type="ARBA" id="ARBA00009666"/>
    </source>
</evidence>
<evidence type="ECO:0000256" key="2">
    <source>
        <dbReference type="ARBA" id="ARBA00004125"/>
    </source>
</evidence>
<dbReference type="Gene3D" id="1.25.40.90">
    <property type="match status" value="1"/>
</dbReference>
<dbReference type="PANTHER" id="PTHR45929:SF3">
    <property type="entry name" value="JAK PATHWAY SIGNAL TRANSDUCTION ADAPTOR MOLECULE"/>
    <property type="match status" value="1"/>
</dbReference>
<dbReference type="Gene3D" id="2.30.30.40">
    <property type="entry name" value="SH3 Domains"/>
    <property type="match status" value="1"/>
</dbReference>
<evidence type="ECO:0000259" key="14">
    <source>
        <dbReference type="PROSITE" id="PS50002"/>
    </source>
</evidence>
<dbReference type="GO" id="GO:0043328">
    <property type="term" value="P:protein transport to vacuole involved in ubiquitin-dependent protein catabolic process via the multivesicular body sorting pathway"/>
    <property type="evidence" value="ECO:0007669"/>
    <property type="project" value="TreeGrafter"/>
</dbReference>
<comment type="function">
    <text evidence="1">Component of the ESCRT-0 complex which is the sorting receptor for ubiquitinated cargo proteins at the multivesicular body (MVB).</text>
</comment>
<evidence type="ECO:0000256" key="13">
    <source>
        <dbReference type="SAM" id="MobiDB-lite"/>
    </source>
</evidence>
<feature type="region of interest" description="Disordered" evidence="13">
    <location>
        <begin position="416"/>
        <end position="461"/>
    </location>
</feature>
<dbReference type="InterPro" id="IPR001452">
    <property type="entry name" value="SH3_domain"/>
</dbReference>
<evidence type="ECO:0000256" key="11">
    <source>
        <dbReference type="PROSITE-ProRule" id="PRU00192"/>
    </source>
</evidence>
<evidence type="ECO:0000313" key="16">
    <source>
        <dbReference type="EMBL" id="AMD18909.1"/>
    </source>
</evidence>
<proteinExistence type="inferred from homology"/>
<dbReference type="Proteomes" id="UP000243052">
    <property type="component" value="Chromosome ii"/>
</dbReference>
<keyword evidence="17" id="KW-1185">Reference proteome</keyword>
<accession>A0A109UWP5</accession>
<feature type="domain" description="VHS" evidence="15">
    <location>
        <begin position="14"/>
        <end position="139"/>
    </location>
</feature>
<dbReference type="GO" id="GO:0010008">
    <property type="term" value="C:endosome membrane"/>
    <property type="evidence" value="ECO:0007669"/>
    <property type="project" value="UniProtKB-SubCell"/>
</dbReference>
<name>A0A109UWP5_9SACH</name>
<dbReference type="GO" id="GO:0035091">
    <property type="term" value="F:phosphatidylinositol binding"/>
    <property type="evidence" value="ECO:0007669"/>
    <property type="project" value="InterPro"/>
</dbReference>
<feature type="domain" description="SH3" evidence="14">
    <location>
        <begin position="214"/>
        <end position="273"/>
    </location>
</feature>
<evidence type="ECO:0000256" key="12">
    <source>
        <dbReference type="SAM" id="Coils"/>
    </source>
</evidence>
<dbReference type="SMART" id="SM00326">
    <property type="entry name" value="SH3"/>
    <property type="match status" value="1"/>
</dbReference>
<keyword evidence="7" id="KW-0813">Transport</keyword>
<evidence type="ECO:0000256" key="6">
    <source>
        <dbReference type="ARBA" id="ARBA00022443"/>
    </source>
</evidence>
<dbReference type="Gene3D" id="1.20.5.1940">
    <property type="match status" value="1"/>
</dbReference>
<keyword evidence="6 11" id="KW-0728">SH3 domain</keyword>
<evidence type="ECO:0000256" key="8">
    <source>
        <dbReference type="ARBA" id="ARBA00022753"/>
    </source>
</evidence>
<dbReference type="CDD" id="cd16978">
    <property type="entry name" value="VHS_HSE1"/>
    <property type="match status" value="1"/>
</dbReference>
<dbReference type="InterPro" id="IPR050670">
    <property type="entry name" value="STAM"/>
</dbReference>
<dbReference type="CDD" id="cd11805">
    <property type="entry name" value="SH3_GRB2_like_C"/>
    <property type="match status" value="1"/>
</dbReference>
<gene>
    <name evidence="16" type="ORF">AW171_hschr2436</name>
</gene>
<evidence type="ECO:0000256" key="5">
    <source>
        <dbReference type="ARBA" id="ARBA00018978"/>
    </source>
</evidence>
<dbReference type="Pfam" id="PF00018">
    <property type="entry name" value="SH3_1"/>
    <property type="match status" value="1"/>
</dbReference>
<dbReference type="STRING" id="45286.A0A109UWP5"/>
<evidence type="ECO:0000256" key="10">
    <source>
        <dbReference type="ARBA" id="ARBA00023136"/>
    </source>
</evidence>
<dbReference type="PANTHER" id="PTHR45929">
    <property type="entry name" value="JAK PATHWAY SIGNAL TRANSDUCTION ADAPTOR MOLECULE"/>
    <property type="match status" value="1"/>
</dbReference>
<dbReference type="PROSITE" id="PS50330">
    <property type="entry name" value="UIM"/>
    <property type="match status" value="1"/>
</dbReference>
<dbReference type="GO" id="GO:0043130">
    <property type="term" value="F:ubiquitin binding"/>
    <property type="evidence" value="ECO:0007669"/>
    <property type="project" value="InterPro"/>
</dbReference>
<dbReference type="InterPro" id="IPR003903">
    <property type="entry name" value="UIM_dom"/>
</dbReference>
<dbReference type="InterPro" id="IPR036028">
    <property type="entry name" value="SH3-like_dom_sf"/>
</dbReference>
<comment type="subcellular location">
    <subcellularLocation>
        <location evidence="2">Endosome membrane</location>
        <topology evidence="2">Peripheral membrane protein</topology>
        <orientation evidence="2">Cytoplasmic side</orientation>
    </subcellularLocation>
</comment>